<dbReference type="RefSeq" id="WP_295323833.1">
    <property type="nucleotide sequence ID" value="NZ_LT598653.1"/>
</dbReference>
<protein>
    <recommendedName>
        <fullName evidence="2">DUF2958 domain-containing protein</fullName>
    </recommendedName>
</protein>
<name>A0A1Y5PT26_9SPHN</name>
<proteinExistence type="predicted"/>
<dbReference type="Pfam" id="PF11171">
    <property type="entry name" value="DUF2958"/>
    <property type="match status" value="1"/>
</dbReference>
<organism evidence="1">
    <name type="scientific">uncultured Sphingopyxis sp</name>
    <dbReference type="NCBI Taxonomy" id="310581"/>
    <lineage>
        <taxon>Bacteria</taxon>
        <taxon>Pseudomonadati</taxon>
        <taxon>Pseudomonadota</taxon>
        <taxon>Alphaproteobacteria</taxon>
        <taxon>Sphingomonadales</taxon>
        <taxon>Sphingomonadaceae</taxon>
        <taxon>Sphingopyxis</taxon>
        <taxon>environmental samples</taxon>
    </lineage>
</organism>
<reference evidence="1" key="1">
    <citation type="submission" date="2016-03" db="EMBL/GenBank/DDBJ databases">
        <authorList>
            <person name="Ploux O."/>
        </authorList>
    </citation>
    <scope>NUCLEOTIDE SEQUENCE</scope>
    <source>
        <strain evidence="1">UC10</strain>
    </source>
</reference>
<dbReference type="AlphaFoldDB" id="A0A1Y5PT26"/>
<dbReference type="EMBL" id="LT598653">
    <property type="protein sequence ID" value="SBV31866.1"/>
    <property type="molecule type" value="Genomic_DNA"/>
</dbReference>
<dbReference type="InterPro" id="IPR021341">
    <property type="entry name" value="DUF2958"/>
</dbReference>
<sequence>MILLTPDLRAALYANAAAHRRTIESGGIEPDPLRVVKFFSPVGAATWLATELDADGDTLFGLADLGFSSPELGCFSLREIASVRLPFGLSIERDVHFLAVWPLSVWAETARRFGSIIAAERELRRSGKELPQPPEKQGGG</sequence>
<dbReference type="KEGG" id="sphu:SPPYR_0746"/>
<accession>A0A1Y5PT26</accession>
<gene>
    <name evidence="1" type="ORF">SPPYR_0746</name>
</gene>
<evidence type="ECO:0008006" key="2">
    <source>
        <dbReference type="Google" id="ProtNLM"/>
    </source>
</evidence>
<evidence type="ECO:0000313" key="1">
    <source>
        <dbReference type="EMBL" id="SBV31866.1"/>
    </source>
</evidence>